<evidence type="ECO:0000256" key="4">
    <source>
        <dbReference type="ARBA" id="ARBA00022989"/>
    </source>
</evidence>
<gene>
    <name evidence="7" type="ORF">C5B42_03900</name>
</gene>
<feature type="transmembrane region" description="Helical" evidence="6">
    <location>
        <begin position="363"/>
        <end position="386"/>
    </location>
</feature>
<keyword evidence="5 6" id="KW-0472">Membrane</keyword>
<keyword evidence="3 6" id="KW-0812">Transmembrane</keyword>
<dbReference type="PANTHER" id="PTHR11706:SF33">
    <property type="entry name" value="NATURAL RESISTANCE-ASSOCIATED MACROPHAGE PROTEIN 2"/>
    <property type="match status" value="1"/>
</dbReference>
<dbReference type="AlphaFoldDB" id="A0A317JPG2"/>
<organism evidence="7 8">
    <name type="scientific">Candidatus Cerribacteria bacterium 'Amazon FNV 2010 28 9'</name>
    <dbReference type="NCBI Taxonomy" id="2081795"/>
    <lineage>
        <taxon>Bacteria</taxon>
        <taxon>Candidatus Cerribacteria</taxon>
    </lineage>
</organism>
<feature type="transmembrane region" description="Helical" evidence="6">
    <location>
        <begin position="338"/>
        <end position="357"/>
    </location>
</feature>
<feature type="transmembrane region" description="Helical" evidence="6">
    <location>
        <begin position="237"/>
        <end position="259"/>
    </location>
</feature>
<comment type="caution">
    <text evidence="7">The sequence shown here is derived from an EMBL/GenBank/DDBJ whole genome shotgun (WGS) entry which is preliminary data.</text>
</comment>
<protein>
    <submittedName>
        <fullName evidence="7">Iron transporter</fullName>
    </submittedName>
</protein>
<evidence type="ECO:0000313" key="8">
    <source>
        <dbReference type="Proteomes" id="UP000246104"/>
    </source>
</evidence>
<dbReference type="GO" id="GO:0005886">
    <property type="term" value="C:plasma membrane"/>
    <property type="evidence" value="ECO:0007669"/>
    <property type="project" value="TreeGrafter"/>
</dbReference>
<name>A0A317JPG2_9BACT</name>
<evidence type="ECO:0000256" key="6">
    <source>
        <dbReference type="SAM" id="Phobius"/>
    </source>
</evidence>
<evidence type="ECO:0000256" key="2">
    <source>
        <dbReference type="ARBA" id="ARBA00022448"/>
    </source>
</evidence>
<keyword evidence="2" id="KW-0813">Transport</keyword>
<dbReference type="InterPro" id="IPR001046">
    <property type="entry name" value="NRAMP_fam"/>
</dbReference>
<evidence type="ECO:0000256" key="5">
    <source>
        <dbReference type="ARBA" id="ARBA00023136"/>
    </source>
</evidence>
<proteinExistence type="predicted"/>
<dbReference type="Proteomes" id="UP000246104">
    <property type="component" value="Unassembled WGS sequence"/>
</dbReference>
<feature type="transmembrane region" description="Helical" evidence="6">
    <location>
        <begin position="144"/>
        <end position="162"/>
    </location>
</feature>
<dbReference type="EMBL" id="PSRQ01000044">
    <property type="protein sequence ID" value="PWU23159.1"/>
    <property type="molecule type" value="Genomic_DNA"/>
</dbReference>
<dbReference type="PANTHER" id="PTHR11706">
    <property type="entry name" value="SOLUTE CARRIER PROTEIN FAMILY 11 MEMBER"/>
    <property type="match status" value="1"/>
</dbReference>
<comment type="subcellular location">
    <subcellularLocation>
        <location evidence="1">Membrane</location>
        <topology evidence="1">Multi-pass membrane protein</topology>
    </subcellularLocation>
</comment>
<feature type="transmembrane region" description="Helical" evidence="6">
    <location>
        <begin position="83"/>
        <end position="101"/>
    </location>
</feature>
<dbReference type="GO" id="GO:0015086">
    <property type="term" value="F:cadmium ion transmembrane transporter activity"/>
    <property type="evidence" value="ECO:0007669"/>
    <property type="project" value="TreeGrafter"/>
</dbReference>
<feature type="transmembrane region" description="Helical" evidence="6">
    <location>
        <begin position="182"/>
        <end position="203"/>
    </location>
</feature>
<evidence type="ECO:0000256" key="1">
    <source>
        <dbReference type="ARBA" id="ARBA00004141"/>
    </source>
</evidence>
<dbReference type="GO" id="GO:0034755">
    <property type="term" value="P:iron ion transmembrane transport"/>
    <property type="evidence" value="ECO:0007669"/>
    <property type="project" value="TreeGrafter"/>
</dbReference>
<evidence type="ECO:0000313" key="7">
    <source>
        <dbReference type="EMBL" id="PWU23159.1"/>
    </source>
</evidence>
<sequence>MFERLRSFFQMLGPGLITGAADDDPSGIATYAQTGAQFGYNQLWTALFMLPFMIAVQDACARIGAVTGKGIAANIRRFYSCKLLYIVCACVLIANTINIGADIGAMAASTQLLLPLPFLELACGFAIFMLLLEIILSYKVYARILKWLSVFLLAYPLTVFIVSQPWHYLLLSTFIPHIEFNVPFLFIIIGVFGTTISPYMFFWQASQEVEEEKKSGISRYGKSKISKKYIGHIRLDTVVGMLFSEAATWAIIVTAATVLHQHGVTTISTAADAARALEPLVSSFPNAGFLAKLIFSGGVIGLGLLSVPVLAGSTGYVFAESFHWHEGLSLHFRNGKGFYGIIIFSTLVGLLMNVIGIDPIKALVYTAVINGIVAVPLIFLVGKIAASKKIMGRYKSGLLSNMLIAITFIVLACSILLLLLSSLHIV</sequence>
<accession>A0A317JPG2</accession>
<keyword evidence="4 6" id="KW-1133">Transmembrane helix</keyword>
<reference evidence="7 8" key="1">
    <citation type="submission" date="2018-02" db="EMBL/GenBank/DDBJ databases">
        <title>Genomic Reconstructions from Amazon Rainforest and Pasture Soil Reveal Novel Insights into the Physiology of Candidate Phyla in Tropical Sites.</title>
        <authorList>
            <person name="Kroeger M.E."/>
            <person name="Delmont T."/>
            <person name="Eren A.M."/>
            <person name="Guo J."/>
            <person name="Meyer K.M."/>
            <person name="Khan K."/>
            <person name="Rodrigues J.L.M."/>
            <person name="Bohannan B.J.M."/>
            <person name="Tringe S."/>
            <person name="Borges C.D."/>
            <person name="Tiedje J."/>
            <person name="Tsai S.M."/>
            <person name="Nusslein K."/>
        </authorList>
    </citation>
    <scope>NUCLEOTIDE SEQUENCE [LARGE SCALE GENOMIC DNA]</scope>
    <source>
        <strain evidence="7">Amazon FNV 2010 28 9</strain>
    </source>
</reference>
<feature type="transmembrane region" description="Helical" evidence="6">
    <location>
        <begin position="113"/>
        <end position="132"/>
    </location>
</feature>
<feature type="transmembrane region" description="Helical" evidence="6">
    <location>
        <begin position="398"/>
        <end position="420"/>
    </location>
</feature>
<evidence type="ECO:0000256" key="3">
    <source>
        <dbReference type="ARBA" id="ARBA00022692"/>
    </source>
</evidence>
<dbReference type="GO" id="GO:0005384">
    <property type="term" value="F:manganese ion transmembrane transporter activity"/>
    <property type="evidence" value="ECO:0007669"/>
    <property type="project" value="TreeGrafter"/>
</dbReference>
<feature type="transmembrane region" description="Helical" evidence="6">
    <location>
        <begin position="293"/>
        <end position="318"/>
    </location>
</feature>
<dbReference type="Pfam" id="PF01566">
    <property type="entry name" value="Nramp"/>
    <property type="match status" value="1"/>
</dbReference>